<organism evidence="2">
    <name type="scientific">Ixodes ricinus</name>
    <name type="common">Common tick</name>
    <name type="synonym">Acarus ricinus</name>
    <dbReference type="NCBI Taxonomy" id="34613"/>
    <lineage>
        <taxon>Eukaryota</taxon>
        <taxon>Metazoa</taxon>
        <taxon>Ecdysozoa</taxon>
        <taxon>Arthropoda</taxon>
        <taxon>Chelicerata</taxon>
        <taxon>Arachnida</taxon>
        <taxon>Acari</taxon>
        <taxon>Parasitiformes</taxon>
        <taxon>Ixodida</taxon>
        <taxon>Ixodoidea</taxon>
        <taxon>Ixodidae</taxon>
        <taxon>Ixodinae</taxon>
        <taxon>Ixodes</taxon>
    </lineage>
</organism>
<dbReference type="EMBL" id="GIFC01003151">
    <property type="protein sequence ID" value="MXU85234.1"/>
    <property type="molecule type" value="Transcribed_RNA"/>
</dbReference>
<feature type="region of interest" description="Disordered" evidence="1">
    <location>
        <begin position="66"/>
        <end position="85"/>
    </location>
</feature>
<reference evidence="2" key="1">
    <citation type="submission" date="2019-12" db="EMBL/GenBank/DDBJ databases">
        <title>An insight into the sialome of adult female Ixodes ricinus ticks feeding for 6 days.</title>
        <authorList>
            <person name="Perner J."/>
            <person name="Ribeiro J.M.C."/>
        </authorList>
    </citation>
    <scope>NUCLEOTIDE SEQUENCE</scope>
    <source>
        <strain evidence="2">Semi-engorged</strain>
        <tissue evidence="2">Salivary glands</tissue>
    </source>
</reference>
<dbReference type="AlphaFoldDB" id="A0A6B0U8P5"/>
<name>A0A6B0U8P5_IXORI</name>
<proteinExistence type="predicted"/>
<evidence type="ECO:0000256" key="1">
    <source>
        <dbReference type="SAM" id="MobiDB-lite"/>
    </source>
</evidence>
<evidence type="ECO:0000313" key="2">
    <source>
        <dbReference type="EMBL" id="MXU85234.1"/>
    </source>
</evidence>
<protein>
    <submittedName>
        <fullName evidence="2">Putative secreted protein</fullName>
    </submittedName>
</protein>
<accession>A0A6B0U8P5</accession>
<sequence>MGCTPLARQRPPKRLLKIWLNSRVAVALLVISTPAASPSKMRLRRSTGWLCVEMSTPAWALRKMSFSSSTPLPPLKMQTPPSRPS</sequence>